<dbReference type="RefSeq" id="WP_127056087.1">
    <property type="nucleotide sequence ID" value="NZ_RSCM01000017.1"/>
</dbReference>
<protein>
    <submittedName>
        <fullName evidence="1">Uncharacterized protein</fullName>
    </submittedName>
</protein>
<reference evidence="1 2" key="1">
    <citation type="journal article" date="2019" name="Genome Biol. Evol.">
        <title>Day and night: Metabolic profiles and evolutionary relationships of six axenic non-marine cyanobacteria.</title>
        <authorList>
            <person name="Will S.E."/>
            <person name="Henke P."/>
            <person name="Boedeker C."/>
            <person name="Huang S."/>
            <person name="Brinkmann H."/>
            <person name="Rohde M."/>
            <person name="Jarek M."/>
            <person name="Friedl T."/>
            <person name="Seufert S."/>
            <person name="Schumacher M."/>
            <person name="Overmann J."/>
            <person name="Neumann-Schaal M."/>
            <person name="Petersen J."/>
        </authorList>
    </citation>
    <scope>NUCLEOTIDE SEQUENCE [LARGE SCALE GENOMIC DNA]</scope>
    <source>
        <strain evidence="1 2">SAG 1403-4b</strain>
    </source>
</reference>
<evidence type="ECO:0000313" key="2">
    <source>
        <dbReference type="Proteomes" id="UP000276103"/>
    </source>
</evidence>
<dbReference type="OrthoDB" id="9853470at2"/>
<comment type="caution">
    <text evidence="1">The sequence shown here is derived from an EMBL/GenBank/DDBJ whole genome shotgun (WGS) entry which is preliminary data.</text>
</comment>
<dbReference type="EMBL" id="RSCM01000017">
    <property type="protein sequence ID" value="RUS93765.1"/>
    <property type="molecule type" value="Genomic_DNA"/>
</dbReference>
<dbReference type="AlphaFoldDB" id="A0A433UIW2"/>
<gene>
    <name evidence="1" type="ORF">DSM107003_42660</name>
</gene>
<dbReference type="Proteomes" id="UP000276103">
    <property type="component" value="Unassembled WGS sequence"/>
</dbReference>
<keyword evidence="2" id="KW-1185">Reference proteome</keyword>
<organism evidence="1 2">
    <name type="scientific">Trichormus variabilis SAG 1403-4b</name>
    <dbReference type="NCBI Taxonomy" id="447716"/>
    <lineage>
        <taxon>Bacteria</taxon>
        <taxon>Bacillati</taxon>
        <taxon>Cyanobacteriota</taxon>
        <taxon>Cyanophyceae</taxon>
        <taxon>Nostocales</taxon>
        <taxon>Nostocaceae</taxon>
        <taxon>Trichormus</taxon>
    </lineage>
</organism>
<accession>A0A433UIW2</accession>
<name>A0A433UIW2_ANAVA</name>
<sequence>MTTDKTTPQSIMLFNEEYILIRKRRFLAGNIAMASMAKYISAIENRSLAYVVKKFAQNGVDAAETMPQELVDMQIQTVMNSQKTA</sequence>
<evidence type="ECO:0000313" key="1">
    <source>
        <dbReference type="EMBL" id="RUS93765.1"/>
    </source>
</evidence>
<proteinExistence type="predicted"/>